<evidence type="ECO:0008006" key="2">
    <source>
        <dbReference type="Google" id="ProtNLM"/>
    </source>
</evidence>
<reference evidence="1" key="1">
    <citation type="journal article" date="2014" name="Front. Microbiol.">
        <title>High frequency of phylogenetically diverse reductive dehalogenase-homologous genes in deep subseafloor sedimentary metagenomes.</title>
        <authorList>
            <person name="Kawai M."/>
            <person name="Futagami T."/>
            <person name="Toyoda A."/>
            <person name="Takaki Y."/>
            <person name="Nishi S."/>
            <person name="Hori S."/>
            <person name="Arai W."/>
            <person name="Tsubouchi T."/>
            <person name="Morono Y."/>
            <person name="Uchiyama I."/>
            <person name="Ito T."/>
            <person name="Fujiyama A."/>
            <person name="Inagaki F."/>
            <person name="Takami H."/>
        </authorList>
    </citation>
    <scope>NUCLEOTIDE SEQUENCE</scope>
    <source>
        <strain evidence="1">Expedition CK06-06</strain>
    </source>
</reference>
<dbReference type="EMBL" id="BARS01042516">
    <property type="protein sequence ID" value="GAG29814.1"/>
    <property type="molecule type" value="Genomic_DNA"/>
</dbReference>
<dbReference type="InterPro" id="IPR026950">
    <property type="entry name" value="Caps_assemb_Wzi"/>
</dbReference>
<dbReference type="InterPro" id="IPR038636">
    <property type="entry name" value="Wzi_sf"/>
</dbReference>
<organism evidence="1">
    <name type="scientific">marine sediment metagenome</name>
    <dbReference type="NCBI Taxonomy" id="412755"/>
    <lineage>
        <taxon>unclassified sequences</taxon>
        <taxon>metagenomes</taxon>
        <taxon>ecological metagenomes</taxon>
    </lineage>
</organism>
<dbReference type="AlphaFoldDB" id="X0WFR6"/>
<dbReference type="Gene3D" id="2.40.160.130">
    <property type="entry name" value="Capsule assembly protein Wzi"/>
    <property type="match status" value="1"/>
</dbReference>
<comment type="caution">
    <text evidence="1">The sequence shown here is derived from an EMBL/GenBank/DDBJ whole genome shotgun (WGS) entry which is preliminary data.</text>
</comment>
<evidence type="ECO:0000313" key="1">
    <source>
        <dbReference type="EMBL" id="GAG29814.1"/>
    </source>
</evidence>
<gene>
    <name evidence="1" type="ORF">S01H1_64495</name>
</gene>
<accession>X0WFR6</accession>
<proteinExistence type="predicted"/>
<feature type="non-terminal residue" evidence="1">
    <location>
        <position position="1"/>
    </location>
</feature>
<name>X0WFR6_9ZZZZ</name>
<dbReference type="Pfam" id="PF14052">
    <property type="entry name" value="Caps_assemb_Wzi"/>
    <property type="match status" value="1"/>
</dbReference>
<feature type="non-terminal residue" evidence="1">
    <location>
        <position position="251"/>
    </location>
</feature>
<sequence length="251" mass="28978">LRREIARSLIQSERQRDLSDSELTQVELRLLERLRREFASEMRWLEGGREQGWSHFYGADFRGLLEFSEGKRAELWETLWLNAGAKFGQHFYLYGRFVFDRRLAHDTTYTGKVWRGLTALTDRAGFCLAYGKLRLQMGRERYVWGVSRIESLVFSSEAFPIDQGHLDLTLGPLRFSSFAASLSAERIIPANEGATQYVNRYFSGHRVDLDIGNALHVGLSETVIYGGPGRSLELYYLNPLVWYHVAQLNEN</sequence>
<protein>
    <recommendedName>
        <fullName evidence="2">Alginate export domain-containing protein</fullName>
    </recommendedName>
</protein>